<feature type="region of interest" description="Disordered" evidence="1">
    <location>
        <begin position="185"/>
        <end position="223"/>
    </location>
</feature>
<keyword evidence="3" id="KW-1185">Reference proteome</keyword>
<dbReference type="RefSeq" id="WP_064723096.1">
    <property type="nucleotide sequence ID" value="NZ_BDDW01000011.1"/>
</dbReference>
<dbReference type="Gene3D" id="3.20.20.140">
    <property type="entry name" value="Metal-dependent hydrolases"/>
    <property type="match status" value="1"/>
</dbReference>
<evidence type="ECO:0000313" key="3">
    <source>
        <dbReference type="Proteomes" id="UP001244563"/>
    </source>
</evidence>
<dbReference type="SUPFAM" id="SSF51556">
    <property type="entry name" value="Metallo-dependent hydrolases"/>
    <property type="match status" value="1"/>
</dbReference>
<comment type="caution">
    <text evidence="2">The sequence shown here is derived from an EMBL/GenBank/DDBJ whole genome shotgun (WGS) entry which is preliminary data.</text>
</comment>
<sequence>MEGINELLEIARSSGVRAEVFHLKSLGEENWPLVLESLGRIEQARAEGLDITADIYPYRASATYLQTIVSQKYHEGGRCRLTERLTAPAIRAQVKDDILHGTTKNMYRAAGGPTGLLLLGDAPGFADISGRYLSDLAIQMGRDALDLALDITAAKPDLMVAYFCGTEENARLAFSRPWVSVGSDAEAVAAAPSPSQTPVHPRAYGNLRPDSGPVRQGRRPRPP</sequence>
<evidence type="ECO:0000313" key="2">
    <source>
        <dbReference type="EMBL" id="MDQ0103146.1"/>
    </source>
</evidence>
<dbReference type="EMBL" id="JAUSSW010000007">
    <property type="protein sequence ID" value="MDQ0103146.1"/>
    <property type="molecule type" value="Genomic_DNA"/>
</dbReference>
<evidence type="ECO:0000256" key="1">
    <source>
        <dbReference type="SAM" id="MobiDB-lite"/>
    </source>
</evidence>
<protein>
    <submittedName>
        <fullName evidence="2">N-acyl-D-aspartate/D-glutamate deacylase</fullName>
    </submittedName>
</protein>
<name>A0ABT9TNC2_PAENI</name>
<gene>
    <name evidence="2" type="ORF">J2T10_002803</name>
</gene>
<dbReference type="Proteomes" id="UP001244563">
    <property type="component" value="Unassembled WGS sequence"/>
</dbReference>
<organism evidence="2 3">
    <name type="scientific">Paenarthrobacter nicotinovorans</name>
    <name type="common">Arthrobacter nicotinovorans</name>
    <dbReference type="NCBI Taxonomy" id="29320"/>
    <lineage>
        <taxon>Bacteria</taxon>
        <taxon>Bacillati</taxon>
        <taxon>Actinomycetota</taxon>
        <taxon>Actinomycetes</taxon>
        <taxon>Micrococcales</taxon>
        <taxon>Micrococcaceae</taxon>
        <taxon>Paenarthrobacter</taxon>
    </lineage>
</organism>
<dbReference type="InterPro" id="IPR032466">
    <property type="entry name" value="Metal_Hydrolase"/>
</dbReference>
<accession>A0ABT9TNC2</accession>
<reference evidence="2 3" key="1">
    <citation type="submission" date="2023-07" db="EMBL/GenBank/DDBJ databases">
        <title>Sorghum-associated microbial communities from plants grown in Nebraska, USA.</title>
        <authorList>
            <person name="Schachtman D."/>
        </authorList>
    </citation>
    <scope>NUCLEOTIDE SEQUENCE [LARGE SCALE GENOMIC DNA]</scope>
    <source>
        <strain evidence="2 3">CC523</strain>
    </source>
</reference>
<proteinExistence type="predicted"/>